<reference evidence="17" key="1">
    <citation type="submission" date="2007-06" db="EMBL/GenBank/DDBJ databases">
        <authorList>
            <person name="Yu W.-P."/>
            <person name="Rajasegaran V."/>
            <person name="Yew K."/>
            <person name="Loh W.-L."/>
            <person name="Brenner S."/>
            <person name="Venkatesh B."/>
        </authorList>
    </citation>
    <scope>NUCLEOTIDE SEQUENCE</scope>
</reference>
<feature type="region of interest" description="Disordered" evidence="13">
    <location>
        <begin position="894"/>
        <end position="951"/>
    </location>
</feature>
<keyword evidence="8" id="KW-0130">Cell adhesion</keyword>
<evidence type="ECO:0000256" key="1">
    <source>
        <dbReference type="ARBA" id="ARBA00003436"/>
    </source>
</evidence>
<dbReference type="FunFam" id="2.60.40.60:FF:000001">
    <property type="entry name" value="Protocadherin alpha 2"/>
    <property type="match status" value="1"/>
</dbReference>
<feature type="compositionally biased region" description="Basic residues" evidence="13">
    <location>
        <begin position="926"/>
        <end position="936"/>
    </location>
</feature>
<dbReference type="PRINTS" id="PR00205">
    <property type="entry name" value="CADHERIN"/>
</dbReference>
<evidence type="ECO:0000256" key="4">
    <source>
        <dbReference type="ARBA" id="ARBA00022692"/>
    </source>
</evidence>
<evidence type="ECO:0000256" key="15">
    <source>
        <dbReference type="SAM" id="SignalP"/>
    </source>
</evidence>
<dbReference type="GO" id="GO:0007156">
    <property type="term" value="P:homophilic cell adhesion via plasma membrane adhesion molecules"/>
    <property type="evidence" value="ECO:0007669"/>
    <property type="project" value="InterPro"/>
</dbReference>
<evidence type="ECO:0000256" key="11">
    <source>
        <dbReference type="ARBA" id="ARBA00023180"/>
    </source>
</evidence>
<feature type="domain" description="Cadherin" evidence="16">
    <location>
        <begin position="569"/>
        <end position="683"/>
    </location>
</feature>
<dbReference type="Pfam" id="PF08266">
    <property type="entry name" value="Cadherin_2"/>
    <property type="match status" value="1"/>
</dbReference>
<feature type="chain" id="PRO_5002761053" evidence="15">
    <location>
        <begin position="30"/>
        <end position="951"/>
    </location>
</feature>
<keyword evidence="3" id="KW-1003">Cell membrane</keyword>
<keyword evidence="6" id="KW-0677">Repeat</keyword>
<keyword evidence="11" id="KW-0325">Glycoprotein</keyword>
<keyword evidence="9 14" id="KW-1133">Transmembrane helix</keyword>
<evidence type="ECO:0000256" key="3">
    <source>
        <dbReference type="ARBA" id="ARBA00022475"/>
    </source>
</evidence>
<dbReference type="SUPFAM" id="SSF49313">
    <property type="entry name" value="Cadherin-like"/>
    <property type="match status" value="6"/>
</dbReference>
<feature type="domain" description="Cadherin" evidence="16">
    <location>
        <begin position="455"/>
        <end position="564"/>
    </location>
</feature>
<dbReference type="InterPro" id="IPR002126">
    <property type="entry name" value="Cadherin-like_dom"/>
</dbReference>
<feature type="domain" description="Cadherin" evidence="16">
    <location>
        <begin position="242"/>
        <end position="349"/>
    </location>
</feature>
<dbReference type="InterPro" id="IPR031904">
    <property type="entry name" value="Cadherin_CBD"/>
</dbReference>
<dbReference type="FunFam" id="2.60.40.60:FF:000129">
    <property type="entry name" value="protocadherin alpha-C2 isoform X1"/>
    <property type="match status" value="1"/>
</dbReference>
<organism evidence="17">
    <name type="scientific">Callorhinchus milii</name>
    <name type="common">Ghost shark</name>
    <dbReference type="NCBI Taxonomy" id="7868"/>
    <lineage>
        <taxon>Eukaryota</taxon>
        <taxon>Metazoa</taxon>
        <taxon>Chordata</taxon>
        <taxon>Craniata</taxon>
        <taxon>Vertebrata</taxon>
        <taxon>Chondrichthyes</taxon>
        <taxon>Holocephali</taxon>
        <taxon>Chimaeriformes</taxon>
        <taxon>Callorhinchidae</taxon>
        <taxon>Callorhinchus</taxon>
    </lineage>
</organism>
<dbReference type="FunFam" id="2.60.40.60:FF:000018">
    <property type="entry name" value="Protocadherin gamma c3"/>
    <property type="match status" value="1"/>
</dbReference>
<name>B0YN79_CALMI</name>
<comment type="function">
    <text evidence="1">Potential calcium-dependent cell-adhesion protein. May be involved in the establishment and maintenance of specific neuronal connections in the brain.</text>
</comment>
<feature type="signal peptide" evidence="15">
    <location>
        <begin position="1"/>
        <end position="29"/>
    </location>
</feature>
<dbReference type="GO" id="GO:0005509">
    <property type="term" value="F:calcium ion binding"/>
    <property type="evidence" value="ECO:0007669"/>
    <property type="project" value="UniProtKB-UniRule"/>
</dbReference>
<dbReference type="Pfam" id="PF15974">
    <property type="entry name" value="Cadherin_tail"/>
    <property type="match status" value="1"/>
</dbReference>
<feature type="domain" description="Cadherin" evidence="16">
    <location>
        <begin position="350"/>
        <end position="454"/>
    </location>
</feature>
<feature type="transmembrane region" description="Helical" evidence="14">
    <location>
        <begin position="687"/>
        <end position="712"/>
    </location>
</feature>
<proteinExistence type="predicted"/>
<evidence type="ECO:0000256" key="6">
    <source>
        <dbReference type="ARBA" id="ARBA00022737"/>
    </source>
</evidence>
<comment type="subcellular location">
    <subcellularLocation>
        <location evidence="2">Cell membrane</location>
        <topology evidence="2">Single-pass type I membrane protein</topology>
    </subcellularLocation>
</comment>
<evidence type="ECO:0000256" key="5">
    <source>
        <dbReference type="ARBA" id="ARBA00022729"/>
    </source>
</evidence>
<dbReference type="PANTHER" id="PTHR24028:SF236">
    <property type="entry name" value="PROTOCADHERIN GAMMA-C3"/>
    <property type="match status" value="1"/>
</dbReference>
<evidence type="ECO:0000256" key="9">
    <source>
        <dbReference type="ARBA" id="ARBA00022989"/>
    </source>
</evidence>
<dbReference type="PROSITE" id="PS00232">
    <property type="entry name" value="CADHERIN_1"/>
    <property type="match status" value="2"/>
</dbReference>
<keyword evidence="4 14" id="KW-0812">Transmembrane</keyword>
<dbReference type="InterPro" id="IPR050174">
    <property type="entry name" value="Protocadherin/Cadherin-CA"/>
</dbReference>
<dbReference type="FunFam" id="2.60.40.60:FF:000004">
    <property type="entry name" value="Protocadherin 1 gamma 2"/>
    <property type="match status" value="1"/>
</dbReference>
<dbReference type="EMBL" id="EF693945">
    <property type="protein sequence ID" value="ABV59342.1"/>
    <property type="molecule type" value="Genomic_DNA"/>
</dbReference>
<accession>B0YN79</accession>
<evidence type="ECO:0000256" key="13">
    <source>
        <dbReference type="SAM" id="MobiDB-lite"/>
    </source>
</evidence>
<dbReference type="Gene3D" id="2.60.40.60">
    <property type="entry name" value="Cadherins"/>
    <property type="match status" value="6"/>
</dbReference>
<evidence type="ECO:0000256" key="12">
    <source>
        <dbReference type="PROSITE-ProRule" id="PRU00043"/>
    </source>
</evidence>
<dbReference type="GO" id="GO:0005886">
    <property type="term" value="C:plasma membrane"/>
    <property type="evidence" value="ECO:0007669"/>
    <property type="project" value="UniProtKB-SubCell"/>
</dbReference>
<protein>
    <submittedName>
        <fullName evidence="17">Protocadherin mu3</fullName>
    </submittedName>
</protein>
<dbReference type="Pfam" id="PF00028">
    <property type="entry name" value="Cadherin"/>
    <property type="match status" value="5"/>
</dbReference>
<dbReference type="SMART" id="SM00112">
    <property type="entry name" value="CA"/>
    <property type="match status" value="6"/>
</dbReference>
<keyword evidence="7 12" id="KW-0106">Calcium</keyword>
<dbReference type="FunFam" id="2.60.40.60:FF:000002">
    <property type="entry name" value="Protocadherin alpha 2"/>
    <property type="match status" value="1"/>
</dbReference>
<evidence type="ECO:0000256" key="14">
    <source>
        <dbReference type="SAM" id="Phobius"/>
    </source>
</evidence>
<keyword evidence="5 15" id="KW-0732">Signal</keyword>
<dbReference type="InterPro" id="IPR015919">
    <property type="entry name" value="Cadherin-like_sf"/>
</dbReference>
<dbReference type="InterPro" id="IPR020894">
    <property type="entry name" value="Cadherin_CS"/>
</dbReference>
<dbReference type="CDD" id="cd11304">
    <property type="entry name" value="Cadherin_repeat"/>
    <property type="match status" value="6"/>
</dbReference>
<sequence length="951" mass="105489">MVNSGRLYRMRKRGLSSILLLCVWDIAFGQVRYSIPEETGSGAFVGNIAHDLGLELKELSARRFRIVSGSRPQYFGVNLQTGILFVNKRIDREQLCGQSPDCVLPLEVVTENPVNLHRVEVEIQDINDNSPIFPKSEIRLEIFESASPGTRFLLEGAQDSDVGTNSIRTYELSTNKYFSLNIQTRGERKLAELVLEKSLDREQESLHNILLTAIDGGTPERSGTAYITVVVLDANDNSPVFQQSLYKVSVRENAAVGTLVIALNATDLDEGFNSDIEYSFSDYNSDRVGELFSLDSKTGKLSVKGVLDFEEADMYEINIEAKDKGSYAVPGHCTVVVNIDDVNDNVPELTFVSLSNTIREDSPPGTVIALISVTDYDSGDNSRTSCQIPNKLPFELKSSFKGTYTLKTKAALDRETAPEYKINITCRDDGSPALSSHKIMVVKITDINDNAPKFESRSYTAYVMENSAPGSSICSVTALDSDSDENSHLSYSILESQLKGIPISSYLSINSESGIIYSQRSFDYEQFKNLLFHVQARDGGVPSLGTNITVNMIILDQNDNAPEILSPLPKRDPKITVPPSADPGYLVTKVSATDADSGQNARLSYQLVQATDPSLFKVGLSSGQIRTTRRVADHDLRVQRLVIMVRDNGHPPLSVSTNIEVSIVDNNPETRSDFRDVPNPPERSSNFAMYIIISLGALTFILMLAVIGLVYFMCHSHRNGCHLGRKNEKHRFTNSHLNFQIATDSKLISNYVEVRGTGTLSQTHSYKVPSDVMVFKPCSPPGYRHSVQKIEPFSSEWSGEATDNLTGVINEVGQLNTDWRSSEPYIASKISSQYLEENLAQDEIKREFNRRHTAITSAADAGYIEASPDLEDGIPTWAPRYGSQQLEHQEPDEYQPSIYMGGSPVRLPAKQDQVAKLDGQQSASSTKKKKKRSKRTEKRESKVTVEEPQNE</sequence>
<dbReference type="InterPro" id="IPR013164">
    <property type="entry name" value="Cadherin_N"/>
</dbReference>
<evidence type="ECO:0000256" key="2">
    <source>
        <dbReference type="ARBA" id="ARBA00004251"/>
    </source>
</evidence>
<evidence type="ECO:0000259" key="16">
    <source>
        <dbReference type="PROSITE" id="PS50268"/>
    </source>
</evidence>
<evidence type="ECO:0000256" key="8">
    <source>
        <dbReference type="ARBA" id="ARBA00022889"/>
    </source>
</evidence>
<reference evidence="17" key="2">
    <citation type="journal article" date="2008" name="Proc. Natl. Acad. Sci. U.S.A.">
        <title>Elephant shark sequence reveals unique insights into the evolutionary history of vertebrate genes: A comparative analysis of the protocadherin cluster.</title>
        <authorList>
            <person name="Yu W.P."/>
            <person name="Rajasegaran V."/>
            <person name="Yew K."/>
            <person name="Loh W.L."/>
            <person name="Tay B.H."/>
            <person name="Amemiya C.T."/>
            <person name="Brenner S."/>
            <person name="Venkatesh B."/>
        </authorList>
    </citation>
    <scope>NUCLEOTIDE SEQUENCE</scope>
</reference>
<dbReference type="FunFam" id="2.60.40.60:FF:000006">
    <property type="entry name" value="Protocadherin alpha 2"/>
    <property type="match status" value="1"/>
</dbReference>
<dbReference type="AlphaFoldDB" id="B0YN79"/>
<feature type="domain" description="Cadherin" evidence="16">
    <location>
        <begin position="34"/>
        <end position="133"/>
    </location>
</feature>
<dbReference type="PROSITE" id="PS50268">
    <property type="entry name" value="CADHERIN_2"/>
    <property type="match status" value="6"/>
</dbReference>
<dbReference type="PANTHER" id="PTHR24028">
    <property type="entry name" value="CADHERIN-87A"/>
    <property type="match status" value="1"/>
</dbReference>
<evidence type="ECO:0000256" key="10">
    <source>
        <dbReference type="ARBA" id="ARBA00023136"/>
    </source>
</evidence>
<keyword evidence="10 14" id="KW-0472">Membrane</keyword>
<evidence type="ECO:0000313" key="17">
    <source>
        <dbReference type="EMBL" id="ABV59342.1"/>
    </source>
</evidence>
<evidence type="ECO:0000256" key="7">
    <source>
        <dbReference type="ARBA" id="ARBA00022837"/>
    </source>
</evidence>
<feature type="domain" description="Cadherin" evidence="16">
    <location>
        <begin position="134"/>
        <end position="241"/>
    </location>
</feature>